<comment type="caution">
    <text evidence="1">The sequence shown here is derived from an EMBL/GenBank/DDBJ whole genome shotgun (WGS) entry which is preliminary data.</text>
</comment>
<accession>A0A9J5WPZ1</accession>
<gene>
    <name evidence="1" type="ORF">H5410_057405</name>
</gene>
<proteinExistence type="predicted"/>
<dbReference type="AlphaFoldDB" id="A0A9J5WPZ1"/>
<keyword evidence="2" id="KW-1185">Reference proteome</keyword>
<reference evidence="1 2" key="1">
    <citation type="submission" date="2020-09" db="EMBL/GenBank/DDBJ databases">
        <title>De no assembly of potato wild relative species, Solanum commersonii.</title>
        <authorList>
            <person name="Cho K."/>
        </authorList>
    </citation>
    <scope>NUCLEOTIDE SEQUENCE [LARGE SCALE GENOMIC DNA]</scope>
    <source>
        <strain evidence="1">LZ3.2</strain>
        <tissue evidence="1">Leaf</tissue>
    </source>
</reference>
<organism evidence="1 2">
    <name type="scientific">Solanum commersonii</name>
    <name type="common">Commerson's wild potato</name>
    <name type="synonym">Commerson's nightshade</name>
    <dbReference type="NCBI Taxonomy" id="4109"/>
    <lineage>
        <taxon>Eukaryota</taxon>
        <taxon>Viridiplantae</taxon>
        <taxon>Streptophyta</taxon>
        <taxon>Embryophyta</taxon>
        <taxon>Tracheophyta</taxon>
        <taxon>Spermatophyta</taxon>
        <taxon>Magnoliopsida</taxon>
        <taxon>eudicotyledons</taxon>
        <taxon>Gunneridae</taxon>
        <taxon>Pentapetalae</taxon>
        <taxon>asterids</taxon>
        <taxon>lamiids</taxon>
        <taxon>Solanales</taxon>
        <taxon>Solanaceae</taxon>
        <taxon>Solanoideae</taxon>
        <taxon>Solaneae</taxon>
        <taxon>Solanum</taxon>
    </lineage>
</organism>
<name>A0A9J5WPZ1_SOLCO</name>
<evidence type="ECO:0000313" key="2">
    <source>
        <dbReference type="Proteomes" id="UP000824120"/>
    </source>
</evidence>
<dbReference type="Proteomes" id="UP000824120">
    <property type="component" value="Chromosome 11"/>
</dbReference>
<protein>
    <submittedName>
        <fullName evidence="1">Uncharacterized protein</fullName>
    </submittedName>
</protein>
<evidence type="ECO:0000313" key="1">
    <source>
        <dbReference type="EMBL" id="KAG5577271.1"/>
    </source>
</evidence>
<dbReference type="EMBL" id="JACXVP010000011">
    <property type="protein sequence ID" value="KAG5577271.1"/>
    <property type="molecule type" value="Genomic_DNA"/>
</dbReference>
<sequence>MSNDEVERLTKLEGAVEKRFSNSLIMLSSALRTCGRKFITWSRRAGIMSFLYCWKDDFKIFNPYKNHIYRIYGLIQICLQSQLEIRVLEFSAFFSFAHMRKKIHNVE</sequence>